<dbReference type="NCBIfam" id="TIGR00431">
    <property type="entry name" value="TruB"/>
    <property type="match status" value="1"/>
</dbReference>
<dbReference type="HAMAP" id="MF_01080">
    <property type="entry name" value="TruB_bact"/>
    <property type="match status" value="1"/>
</dbReference>
<name>A0A840V227_9BACT</name>
<dbReference type="CDD" id="cd02573">
    <property type="entry name" value="PseudoU_synth_EcTruB"/>
    <property type="match status" value="1"/>
</dbReference>
<protein>
    <recommendedName>
        <fullName evidence="5">tRNA pseudouridine synthase B</fullName>
        <ecNumber evidence="5">5.4.99.25</ecNumber>
    </recommendedName>
    <alternativeName>
        <fullName evidence="5">tRNA pseudouridine(55) synthase</fullName>
        <shortName evidence="5">Psi55 synthase</shortName>
    </alternativeName>
    <alternativeName>
        <fullName evidence="5">tRNA pseudouridylate synthase</fullName>
    </alternativeName>
    <alternativeName>
        <fullName evidence="5">tRNA-uridine isomerase</fullName>
    </alternativeName>
</protein>
<dbReference type="EC" id="5.4.99.25" evidence="5"/>
<dbReference type="GO" id="GO:1990481">
    <property type="term" value="P:mRNA pseudouridine synthesis"/>
    <property type="evidence" value="ECO:0007669"/>
    <property type="project" value="TreeGrafter"/>
</dbReference>
<dbReference type="Gene3D" id="3.30.2350.10">
    <property type="entry name" value="Pseudouridine synthase"/>
    <property type="match status" value="1"/>
</dbReference>
<proteinExistence type="inferred from homology"/>
<accession>A0A840V227</accession>
<dbReference type="SUPFAM" id="SSF55120">
    <property type="entry name" value="Pseudouridine synthase"/>
    <property type="match status" value="1"/>
</dbReference>
<comment type="caution">
    <text evidence="8">The sequence shown here is derived from an EMBL/GenBank/DDBJ whole genome shotgun (WGS) entry which is preliminary data.</text>
</comment>
<evidence type="ECO:0000256" key="3">
    <source>
        <dbReference type="ARBA" id="ARBA00022694"/>
    </source>
</evidence>
<feature type="active site" description="Nucleophile" evidence="5">
    <location>
        <position position="56"/>
    </location>
</feature>
<keyword evidence="4 5" id="KW-0413">Isomerase</keyword>
<organism evidence="8 9">
    <name type="scientific">Desulfoprunum benzoelyticum</name>
    <dbReference type="NCBI Taxonomy" id="1506996"/>
    <lineage>
        <taxon>Bacteria</taxon>
        <taxon>Pseudomonadati</taxon>
        <taxon>Thermodesulfobacteriota</taxon>
        <taxon>Desulfobulbia</taxon>
        <taxon>Desulfobulbales</taxon>
        <taxon>Desulfobulbaceae</taxon>
        <taxon>Desulfoprunum</taxon>
    </lineage>
</organism>
<evidence type="ECO:0000256" key="5">
    <source>
        <dbReference type="HAMAP-Rule" id="MF_01080"/>
    </source>
</evidence>
<keyword evidence="9" id="KW-1185">Reference proteome</keyword>
<evidence type="ECO:0000313" key="8">
    <source>
        <dbReference type="EMBL" id="MBB5347779.1"/>
    </source>
</evidence>
<dbReference type="GO" id="GO:0003723">
    <property type="term" value="F:RNA binding"/>
    <property type="evidence" value="ECO:0007669"/>
    <property type="project" value="InterPro"/>
</dbReference>
<dbReference type="PANTHER" id="PTHR13767">
    <property type="entry name" value="TRNA-PSEUDOURIDINE SYNTHASE"/>
    <property type="match status" value="1"/>
</dbReference>
<evidence type="ECO:0000259" key="6">
    <source>
        <dbReference type="Pfam" id="PF01509"/>
    </source>
</evidence>
<sequence>MDPVALPDSVARELSFQDTGGIFLVDKPAGPTSFAMVRGLRRVLGLKKVGHAGTLDPFASGLLILCAGRAATRLIPRFMHGEKEYLATLCLGVETTTLDPEGTVTNRCAVGRKDAVEIERVLAGFRGSQLQTPPAFSALKHKGKPLYHYARRGITIVKEPREVNIFVLERTDGEHDLVGDECLLRLRVVCSKGTYIRSLAADIGASLGCGAYLKELRRTRSGCFFLDGSLSGDVLRTGADRQQVLNAAMSVEDACNLLQ</sequence>
<evidence type="ECO:0000313" key="9">
    <source>
        <dbReference type="Proteomes" id="UP000539642"/>
    </source>
</evidence>
<dbReference type="InterPro" id="IPR032819">
    <property type="entry name" value="TruB_C"/>
</dbReference>
<dbReference type="InterPro" id="IPR014780">
    <property type="entry name" value="tRNA_psdUridine_synth_TruB"/>
</dbReference>
<evidence type="ECO:0000256" key="2">
    <source>
        <dbReference type="ARBA" id="ARBA00005642"/>
    </source>
</evidence>
<feature type="domain" description="Pseudouridine synthase II N-terminal" evidence="6">
    <location>
        <begin position="41"/>
        <end position="196"/>
    </location>
</feature>
<evidence type="ECO:0000259" key="7">
    <source>
        <dbReference type="Pfam" id="PF16198"/>
    </source>
</evidence>
<dbReference type="InterPro" id="IPR020103">
    <property type="entry name" value="PsdUridine_synth_cat_dom_sf"/>
</dbReference>
<dbReference type="Pfam" id="PF16198">
    <property type="entry name" value="TruB_C_2"/>
    <property type="match status" value="1"/>
</dbReference>
<dbReference type="Proteomes" id="UP000539642">
    <property type="component" value="Unassembled WGS sequence"/>
</dbReference>
<reference evidence="8 9" key="1">
    <citation type="submission" date="2020-08" db="EMBL/GenBank/DDBJ databases">
        <title>Genomic Encyclopedia of Type Strains, Phase IV (KMG-IV): sequencing the most valuable type-strain genomes for metagenomic binning, comparative biology and taxonomic classification.</title>
        <authorList>
            <person name="Goeker M."/>
        </authorList>
    </citation>
    <scope>NUCLEOTIDE SEQUENCE [LARGE SCALE GENOMIC DNA]</scope>
    <source>
        <strain evidence="8 9">DSM 28570</strain>
    </source>
</reference>
<comment type="function">
    <text evidence="5">Responsible for synthesis of pseudouridine from uracil-55 in the psi GC loop of transfer RNAs.</text>
</comment>
<dbReference type="GO" id="GO:0160148">
    <property type="term" value="F:tRNA pseudouridine(55) synthase activity"/>
    <property type="evidence" value="ECO:0007669"/>
    <property type="project" value="UniProtKB-EC"/>
</dbReference>
<dbReference type="RefSeq" id="WP_240191615.1">
    <property type="nucleotide sequence ID" value="NZ_JACHEO010000006.1"/>
</dbReference>
<dbReference type="PANTHER" id="PTHR13767:SF2">
    <property type="entry name" value="PSEUDOURIDYLATE SYNTHASE TRUB1"/>
    <property type="match status" value="1"/>
</dbReference>
<dbReference type="GO" id="GO:0031119">
    <property type="term" value="P:tRNA pseudouridine synthesis"/>
    <property type="evidence" value="ECO:0007669"/>
    <property type="project" value="UniProtKB-UniRule"/>
</dbReference>
<evidence type="ECO:0000256" key="4">
    <source>
        <dbReference type="ARBA" id="ARBA00023235"/>
    </source>
</evidence>
<dbReference type="InterPro" id="IPR002501">
    <property type="entry name" value="PsdUridine_synth_N"/>
</dbReference>
<comment type="catalytic activity">
    <reaction evidence="1 5">
        <text>uridine(55) in tRNA = pseudouridine(55) in tRNA</text>
        <dbReference type="Rhea" id="RHEA:42532"/>
        <dbReference type="Rhea" id="RHEA-COMP:10101"/>
        <dbReference type="Rhea" id="RHEA-COMP:10102"/>
        <dbReference type="ChEBI" id="CHEBI:65314"/>
        <dbReference type="ChEBI" id="CHEBI:65315"/>
        <dbReference type="EC" id="5.4.99.25"/>
    </reaction>
</comment>
<gene>
    <name evidence="5" type="primary">truB</name>
    <name evidence="8" type="ORF">HNQ81_001503</name>
</gene>
<keyword evidence="3 5" id="KW-0819">tRNA processing</keyword>
<dbReference type="EMBL" id="JACHEO010000006">
    <property type="protein sequence ID" value="MBB5347779.1"/>
    <property type="molecule type" value="Genomic_DNA"/>
</dbReference>
<comment type="similarity">
    <text evidence="2 5">Belongs to the pseudouridine synthase TruB family. Type 1 subfamily.</text>
</comment>
<evidence type="ECO:0000256" key="1">
    <source>
        <dbReference type="ARBA" id="ARBA00000385"/>
    </source>
</evidence>
<dbReference type="Pfam" id="PF01509">
    <property type="entry name" value="TruB_N"/>
    <property type="match status" value="1"/>
</dbReference>
<feature type="domain" description="tRNA pseudouridylate synthase B C-terminal" evidence="7">
    <location>
        <begin position="197"/>
        <end position="227"/>
    </location>
</feature>
<dbReference type="AlphaFoldDB" id="A0A840V227"/>